<evidence type="ECO:0000313" key="2">
    <source>
        <dbReference type="EMBL" id="VDK42354.1"/>
    </source>
</evidence>
<dbReference type="AlphaFoldDB" id="A0A3P6RCG2"/>
<dbReference type="OrthoDB" id="283575at2759"/>
<gene>
    <name evidence="2" type="ORF">GPUH_LOCUS4074</name>
</gene>
<accession>A0A3P6RCG2</accession>
<proteinExistence type="predicted"/>
<evidence type="ECO:0000256" key="1">
    <source>
        <dbReference type="SAM" id="MobiDB-lite"/>
    </source>
</evidence>
<dbReference type="EMBL" id="UYRT01007407">
    <property type="protein sequence ID" value="VDK42354.1"/>
    <property type="molecule type" value="Genomic_DNA"/>
</dbReference>
<evidence type="ECO:0000313" key="3">
    <source>
        <dbReference type="Proteomes" id="UP000271098"/>
    </source>
</evidence>
<protein>
    <submittedName>
        <fullName evidence="2">Uncharacterized protein</fullName>
    </submittedName>
</protein>
<dbReference type="Proteomes" id="UP000271098">
    <property type="component" value="Unassembled WGS sequence"/>
</dbReference>
<reference evidence="2 3" key="1">
    <citation type="submission" date="2018-11" db="EMBL/GenBank/DDBJ databases">
        <authorList>
            <consortium name="Pathogen Informatics"/>
        </authorList>
    </citation>
    <scope>NUCLEOTIDE SEQUENCE [LARGE SCALE GENOMIC DNA]</scope>
</reference>
<name>A0A3P6RCG2_9BILA</name>
<sequence>MLGVVESSSGNHLGNCASFAPRDNKWRRFFWTLTEEALICNVTDTSSAISKVHFPPSVFPRTFSLRILAQRGPSCFRDMIVQNEKMAGCPPELKRNSFQQTSLNCGCPTRKQGDSDSSAAEQSFKRKFY</sequence>
<feature type="region of interest" description="Disordered" evidence="1">
    <location>
        <begin position="107"/>
        <end position="129"/>
    </location>
</feature>
<organism evidence="2 3">
    <name type="scientific">Gongylonema pulchrum</name>
    <dbReference type="NCBI Taxonomy" id="637853"/>
    <lineage>
        <taxon>Eukaryota</taxon>
        <taxon>Metazoa</taxon>
        <taxon>Ecdysozoa</taxon>
        <taxon>Nematoda</taxon>
        <taxon>Chromadorea</taxon>
        <taxon>Rhabditida</taxon>
        <taxon>Spirurina</taxon>
        <taxon>Spiruromorpha</taxon>
        <taxon>Spiruroidea</taxon>
        <taxon>Gongylonematidae</taxon>
        <taxon>Gongylonema</taxon>
    </lineage>
</organism>
<keyword evidence="3" id="KW-1185">Reference proteome</keyword>